<evidence type="ECO:0000313" key="8">
    <source>
        <dbReference type="EMBL" id="KAF9444101.1"/>
    </source>
</evidence>
<feature type="compositionally biased region" description="Low complexity" evidence="7">
    <location>
        <begin position="127"/>
        <end position="137"/>
    </location>
</feature>
<accession>A0A9P5X677</accession>
<feature type="binding site" evidence="5">
    <location>
        <begin position="430"/>
        <end position="436"/>
    </location>
    <ligand>
        <name>GTP</name>
        <dbReference type="ChEBI" id="CHEBI:37565"/>
    </ligand>
</feature>
<reference evidence="8" key="1">
    <citation type="submission" date="2020-11" db="EMBL/GenBank/DDBJ databases">
        <authorList>
            <consortium name="DOE Joint Genome Institute"/>
            <person name="Ahrendt S."/>
            <person name="Riley R."/>
            <person name="Andreopoulos W."/>
            <person name="Labutti K."/>
            <person name="Pangilinan J."/>
            <person name="Ruiz-Duenas F.J."/>
            <person name="Barrasa J.M."/>
            <person name="Sanchez-Garcia M."/>
            <person name="Camarero S."/>
            <person name="Miyauchi S."/>
            <person name="Serrano A."/>
            <person name="Linde D."/>
            <person name="Babiker R."/>
            <person name="Drula E."/>
            <person name="Ayuso-Fernandez I."/>
            <person name="Pacheco R."/>
            <person name="Padilla G."/>
            <person name="Ferreira P."/>
            <person name="Barriuso J."/>
            <person name="Kellner H."/>
            <person name="Castanera R."/>
            <person name="Alfaro M."/>
            <person name="Ramirez L."/>
            <person name="Pisabarro A.G."/>
            <person name="Kuo A."/>
            <person name="Tritt A."/>
            <person name="Lipzen A."/>
            <person name="He G."/>
            <person name="Yan M."/>
            <person name="Ng V."/>
            <person name="Cullen D."/>
            <person name="Martin F."/>
            <person name="Rosso M.-N."/>
            <person name="Henrissat B."/>
            <person name="Hibbett D."/>
            <person name="Martinez A.T."/>
            <person name="Grigoriev I.V."/>
        </authorList>
    </citation>
    <scope>NUCLEOTIDE SEQUENCE</scope>
    <source>
        <strain evidence="8">MF-IS2</strain>
    </source>
</reference>
<proteinExistence type="predicted"/>
<comment type="caution">
    <text evidence="8">The sequence shown here is derived from an EMBL/GenBank/DDBJ whole genome shotgun (WGS) entry which is preliminary data.</text>
</comment>
<feature type="compositionally biased region" description="Low complexity" evidence="7">
    <location>
        <begin position="223"/>
        <end position="234"/>
    </location>
</feature>
<keyword evidence="1 6" id="KW-0479">Metal-binding</keyword>
<evidence type="ECO:0000256" key="2">
    <source>
        <dbReference type="ARBA" id="ARBA00022741"/>
    </source>
</evidence>
<dbReference type="SUPFAM" id="SSF47895">
    <property type="entry name" value="Transducin (alpha subunit), insertion domain"/>
    <property type="match status" value="1"/>
</dbReference>
<dbReference type="SMART" id="SM00275">
    <property type="entry name" value="G_alpha"/>
    <property type="match status" value="1"/>
</dbReference>
<name>A0A9P5X677_9AGAR</name>
<organism evidence="8 9">
    <name type="scientific">Macrolepiota fuliginosa MF-IS2</name>
    <dbReference type="NCBI Taxonomy" id="1400762"/>
    <lineage>
        <taxon>Eukaryota</taxon>
        <taxon>Fungi</taxon>
        <taxon>Dikarya</taxon>
        <taxon>Basidiomycota</taxon>
        <taxon>Agaricomycotina</taxon>
        <taxon>Agaricomycetes</taxon>
        <taxon>Agaricomycetidae</taxon>
        <taxon>Agaricales</taxon>
        <taxon>Agaricineae</taxon>
        <taxon>Agaricaceae</taxon>
        <taxon>Macrolepiota</taxon>
    </lineage>
</organism>
<dbReference type="EMBL" id="MU151404">
    <property type="protein sequence ID" value="KAF9444101.1"/>
    <property type="molecule type" value="Genomic_DNA"/>
</dbReference>
<keyword evidence="4" id="KW-0807">Transducer</keyword>
<dbReference type="OrthoDB" id="5817230at2759"/>
<feature type="compositionally biased region" description="Polar residues" evidence="7">
    <location>
        <begin position="190"/>
        <end position="221"/>
    </location>
</feature>
<feature type="compositionally biased region" description="Low complexity" evidence="7">
    <location>
        <begin position="344"/>
        <end position="366"/>
    </location>
</feature>
<gene>
    <name evidence="8" type="ORF">P691DRAFT_362212</name>
</gene>
<dbReference type="GO" id="GO:0005737">
    <property type="term" value="C:cytoplasm"/>
    <property type="evidence" value="ECO:0007669"/>
    <property type="project" value="TreeGrafter"/>
</dbReference>
<dbReference type="PANTHER" id="PTHR10218">
    <property type="entry name" value="GTP-BINDING PROTEIN ALPHA SUBUNIT"/>
    <property type="match status" value="1"/>
</dbReference>
<feature type="region of interest" description="Disordered" evidence="7">
    <location>
        <begin position="115"/>
        <end position="249"/>
    </location>
</feature>
<dbReference type="GO" id="GO:0007188">
    <property type="term" value="P:adenylate cyclase-modulating G protein-coupled receptor signaling pathway"/>
    <property type="evidence" value="ECO:0007669"/>
    <property type="project" value="TreeGrafter"/>
</dbReference>
<feature type="region of interest" description="Disordered" evidence="7">
    <location>
        <begin position="1"/>
        <end position="21"/>
    </location>
</feature>
<feature type="region of interest" description="Disordered" evidence="7">
    <location>
        <begin position="344"/>
        <end position="367"/>
    </location>
</feature>
<keyword evidence="2 5" id="KW-0547">Nucleotide-binding</keyword>
<dbReference type="PANTHER" id="PTHR10218:SF360">
    <property type="entry name" value="GUANINE NUCLEOTIDE-BINDING PROTEIN SUBUNIT ALPHA HOMOLOG"/>
    <property type="match status" value="1"/>
</dbReference>
<sequence length="620" mass="68405">MPVPVDPFDDILKPPTDESPDDRALRVAKEEHARQVSAAIDASIKAERNARRKKRIVRLLLLGQSESGKSTTLRQFQRLYTPTAFREERILWRAVIQLNIVRSVRTILDALSTPTNAYTTPQTSPYSSPHSRARSLSRPPPLPELPGALDVMGNSIEPPLPPPRHMHAHGRSGVDSDGDAESDMDYGHPNGTSTGSGRSHPSTTTLSTNYRNQNQHQSQAHYASGSNASGSGNSPPFPPQHQHHYTHHQPNHLEALKSRLVPIRHVEQMLISKLVPPNEEEPTHLGNGNLGGSGIHFLSGTAFGNGHTVFGRGGGSGEVFVRPTSGWKGALARARVSYPSFLGESNSSASGSGNSSGSESVGSGEVDVPDDVQETLHALCADMIQLWRDAGVREVLKRRKIRLEEGSGFFLNDLPRVTSPKYMPSDDDVLKARLKTVGVAEYRFELEVPMSRDIGTEWRIVDVGGSRSQRPTWAPFFDDVDAIIFLAPISGFDQVLTEDRTVNRLEDSVLLWKTLCSNKLLQNVDLVLFLNKCDILDAKLRSGTRLAKYVRSYGDRENDLDSVSKYMRGKFSAIHREHSPKPRKFYAFCTSVTDTATTAGIIASVKDMVLRQHLKQSKLL</sequence>
<dbReference type="PROSITE" id="PS51882">
    <property type="entry name" value="G_ALPHA"/>
    <property type="match status" value="1"/>
</dbReference>
<evidence type="ECO:0000256" key="4">
    <source>
        <dbReference type="ARBA" id="ARBA00023224"/>
    </source>
</evidence>
<protein>
    <submittedName>
        <fullName evidence="8">G-alpha-domain-containing protein</fullName>
    </submittedName>
</protein>
<dbReference type="Proteomes" id="UP000807342">
    <property type="component" value="Unassembled WGS sequence"/>
</dbReference>
<evidence type="ECO:0000256" key="7">
    <source>
        <dbReference type="SAM" id="MobiDB-lite"/>
    </source>
</evidence>
<dbReference type="GO" id="GO:0046872">
    <property type="term" value="F:metal ion binding"/>
    <property type="evidence" value="ECO:0007669"/>
    <property type="project" value="UniProtKB-KW"/>
</dbReference>
<dbReference type="GO" id="GO:0003924">
    <property type="term" value="F:GTPase activity"/>
    <property type="evidence" value="ECO:0007669"/>
    <property type="project" value="InterPro"/>
</dbReference>
<dbReference type="GO" id="GO:0001664">
    <property type="term" value="F:G protein-coupled receptor binding"/>
    <property type="evidence" value="ECO:0007669"/>
    <property type="project" value="TreeGrafter"/>
</dbReference>
<dbReference type="SUPFAM" id="SSF52540">
    <property type="entry name" value="P-loop containing nucleoside triphosphate hydrolases"/>
    <property type="match status" value="1"/>
</dbReference>
<dbReference type="FunFam" id="3.40.50.300:FF:000692">
    <property type="entry name" value="Guanine nucleotide-binding protein subunit alpha"/>
    <property type="match status" value="1"/>
</dbReference>
<dbReference type="Gene3D" id="3.40.50.300">
    <property type="entry name" value="P-loop containing nucleotide triphosphate hydrolases"/>
    <property type="match status" value="2"/>
</dbReference>
<dbReference type="AlphaFoldDB" id="A0A9P5X677"/>
<dbReference type="GO" id="GO:0005525">
    <property type="term" value="F:GTP binding"/>
    <property type="evidence" value="ECO:0007669"/>
    <property type="project" value="UniProtKB-KW"/>
</dbReference>
<feature type="compositionally biased region" description="Basic and acidic residues" evidence="7">
    <location>
        <begin position="10"/>
        <end position="21"/>
    </location>
</feature>
<evidence type="ECO:0000256" key="5">
    <source>
        <dbReference type="PIRSR" id="PIRSR601019-1"/>
    </source>
</evidence>
<keyword evidence="3 5" id="KW-0342">GTP-binding</keyword>
<dbReference type="InterPro" id="IPR011025">
    <property type="entry name" value="GproteinA_insert"/>
</dbReference>
<dbReference type="GO" id="GO:0031683">
    <property type="term" value="F:G-protein beta/gamma-subunit complex binding"/>
    <property type="evidence" value="ECO:0007669"/>
    <property type="project" value="InterPro"/>
</dbReference>
<evidence type="ECO:0000256" key="3">
    <source>
        <dbReference type="ARBA" id="ARBA00023134"/>
    </source>
</evidence>
<dbReference type="GO" id="GO:0005834">
    <property type="term" value="C:heterotrimeric G-protein complex"/>
    <property type="evidence" value="ECO:0007669"/>
    <property type="project" value="TreeGrafter"/>
</dbReference>
<keyword evidence="6" id="KW-0460">Magnesium</keyword>
<dbReference type="Pfam" id="PF00503">
    <property type="entry name" value="G-alpha"/>
    <property type="match status" value="2"/>
</dbReference>
<evidence type="ECO:0000256" key="1">
    <source>
        <dbReference type="ARBA" id="ARBA00022723"/>
    </source>
</evidence>
<feature type="binding site" evidence="6">
    <location>
        <position position="436"/>
    </location>
    <ligand>
        <name>Mg(2+)</name>
        <dbReference type="ChEBI" id="CHEBI:18420"/>
    </ligand>
</feature>
<keyword evidence="9" id="KW-1185">Reference proteome</keyword>
<evidence type="ECO:0000313" key="9">
    <source>
        <dbReference type="Proteomes" id="UP000807342"/>
    </source>
</evidence>
<feature type="binding site" evidence="5">
    <location>
        <begin position="531"/>
        <end position="534"/>
    </location>
    <ligand>
        <name>GTP</name>
        <dbReference type="ChEBI" id="CHEBI:37565"/>
    </ligand>
</feature>
<evidence type="ECO:0000256" key="6">
    <source>
        <dbReference type="PIRSR" id="PIRSR601019-2"/>
    </source>
</evidence>
<dbReference type="InterPro" id="IPR027417">
    <property type="entry name" value="P-loop_NTPase"/>
</dbReference>
<feature type="compositionally biased region" description="Polar residues" evidence="7">
    <location>
        <begin position="115"/>
        <end position="126"/>
    </location>
</feature>
<dbReference type="InterPro" id="IPR001019">
    <property type="entry name" value="Gprotein_alpha_su"/>
</dbReference>